<name>A0A5B7CQE9_PORTR</name>
<evidence type="ECO:0000313" key="2">
    <source>
        <dbReference type="EMBL" id="MPC11358.1"/>
    </source>
</evidence>
<sequence>MVGEWVSGAGCIPRSSPPPGLCLFPGVPRTPAVRTSTTAPWLPPSSPTDRKSSPPASLAHNLKL</sequence>
<protein>
    <submittedName>
        <fullName evidence="2">Uncharacterized protein</fullName>
    </submittedName>
</protein>
<evidence type="ECO:0000313" key="3">
    <source>
        <dbReference type="Proteomes" id="UP000324222"/>
    </source>
</evidence>
<dbReference type="EMBL" id="VSRR010000159">
    <property type="protein sequence ID" value="MPC11358.1"/>
    <property type="molecule type" value="Genomic_DNA"/>
</dbReference>
<feature type="region of interest" description="Disordered" evidence="1">
    <location>
        <begin position="31"/>
        <end position="64"/>
    </location>
</feature>
<proteinExistence type="predicted"/>
<dbReference type="AlphaFoldDB" id="A0A5B7CQE9"/>
<comment type="caution">
    <text evidence="2">The sequence shown here is derived from an EMBL/GenBank/DDBJ whole genome shotgun (WGS) entry which is preliminary data.</text>
</comment>
<gene>
    <name evidence="2" type="ORF">E2C01_004020</name>
</gene>
<reference evidence="2 3" key="1">
    <citation type="submission" date="2019-05" db="EMBL/GenBank/DDBJ databases">
        <title>Another draft genome of Portunus trituberculatus and its Hox gene families provides insights of decapod evolution.</title>
        <authorList>
            <person name="Jeong J.-H."/>
            <person name="Song I."/>
            <person name="Kim S."/>
            <person name="Choi T."/>
            <person name="Kim D."/>
            <person name="Ryu S."/>
            <person name="Kim W."/>
        </authorList>
    </citation>
    <scope>NUCLEOTIDE SEQUENCE [LARGE SCALE GENOMIC DNA]</scope>
    <source>
        <tissue evidence="2">Muscle</tissue>
    </source>
</reference>
<dbReference type="Proteomes" id="UP000324222">
    <property type="component" value="Unassembled WGS sequence"/>
</dbReference>
<accession>A0A5B7CQE9</accession>
<organism evidence="2 3">
    <name type="scientific">Portunus trituberculatus</name>
    <name type="common">Swimming crab</name>
    <name type="synonym">Neptunus trituberculatus</name>
    <dbReference type="NCBI Taxonomy" id="210409"/>
    <lineage>
        <taxon>Eukaryota</taxon>
        <taxon>Metazoa</taxon>
        <taxon>Ecdysozoa</taxon>
        <taxon>Arthropoda</taxon>
        <taxon>Crustacea</taxon>
        <taxon>Multicrustacea</taxon>
        <taxon>Malacostraca</taxon>
        <taxon>Eumalacostraca</taxon>
        <taxon>Eucarida</taxon>
        <taxon>Decapoda</taxon>
        <taxon>Pleocyemata</taxon>
        <taxon>Brachyura</taxon>
        <taxon>Eubrachyura</taxon>
        <taxon>Portunoidea</taxon>
        <taxon>Portunidae</taxon>
        <taxon>Portuninae</taxon>
        <taxon>Portunus</taxon>
    </lineage>
</organism>
<keyword evidence="3" id="KW-1185">Reference proteome</keyword>
<evidence type="ECO:0000256" key="1">
    <source>
        <dbReference type="SAM" id="MobiDB-lite"/>
    </source>
</evidence>